<feature type="chain" id="PRO_5002643347" evidence="2">
    <location>
        <begin position="28"/>
        <end position="270"/>
    </location>
</feature>
<feature type="signal peptide" evidence="2">
    <location>
        <begin position="1"/>
        <end position="27"/>
    </location>
</feature>
<reference evidence="3" key="1">
    <citation type="submission" date="2006-10" db="EMBL/GenBank/DDBJ databases">
        <authorList>
            <person name="Amadeo P."/>
            <person name="Zhao Q."/>
            <person name="Wortman J."/>
            <person name="Fraser-Liggett C."/>
            <person name="Carlton J."/>
        </authorList>
    </citation>
    <scope>NUCLEOTIDE SEQUENCE</scope>
    <source>
        <strain evidence="3">G3</strain>
    </source>
</reference>
<keyword evidence="1" id="KW-1133">Transmembrane helix</keyword>
<feature type="transmembrane region" description="Helical" evidence="1">
    <location>
        <begin position="185"/>
        <end position="205"/>
    </location>
</feature>
<name>A2F9D3_TRIV3</name>
<keyword evidence="2" id="KW-0732">Signal</keyword>
<dbReference type="AlphaFoldDB" id="A2F9D3"/>
<dbReference type="KEGG" id="tva:4756303"/>
<keyword evidence="4" id="KW-1185">Reference proteome</keyword>
<dbReference type="InParanoid" id="A2F9D3"/>
<gene>
    <name evidence="3" type="ORF">TVAG_354430</name>
</gene>
<dbReference type="RefSeq" id="XP_001311435.1">
    <property type="nucleotide sequence ID" value="XM_001311434.1"/>
</dbReference>
<evidence type="ECO:0000256" key="1">
    <source>
        <dbReference type="SAM" id="Phobius"/>
    </source>
</evidence>
<evidence type="ECO:0000313" key="3">
    <source>
        <dbReference type="EMBL" id="EAX98505.1"/>
    </source>
</evidence>
<dbReference type="Proteomes" id="UP000001542">
    <property type="component" value="Unassembled WGS sequence"/>
</dbReference>
<reference evidence="3" key="2">
    <citation type="journal article" date="2007" name="Science">
        <title>Draft genome sequence of the sexually transmitted pathogen Trichomonas vaginalis.</title>
        <authorList>
            <person name="Carlton J.M."/>
            <person name="Hirt R.P."/>
            <person name="Silva J.C."/>
            <person name="Delcher A.L."/>
            <person name="Schatz M."/>
            <person name="Zhao Q."/>
            <person name="Wortman J.R."/>
            <person name="Bidwell S.L."/>
            <person name="Alsmark U.C.M."/>
            <person name="Besteiro S."/>
            <person name="Sicheritz-Ponten T."/>
            <person name="Noel C.J."/>
            <person name="Dacks J.B."/>
            <person name="Foster P.G."/>
            <person name="Simillion C."/>
            <person name="Van de Peer Y."/>
            <person name="Miranda-Saavedra D."/>
            <person name="Barton G.J."/>
            <person name="Westrop G.D."/>
            <person name="Mueller S."/>
            <person name="Dessi D."/>
            <person name="Fiori P.L."/>
            <person name="Ren Q."/>
            <person name="Paulsen I."/>
            <person name="Zhang H."/>
            <person name="Bastida-Corcuera F.D."/>
            <person name="Simoes-Barbosa A."/>
            <person name="Brown M.T."/>
            <person name="Hayes R.D."/>
            <person name="Mukherjee M."/>
            <person name="Okumura C.Y."/>
            <person name="Schneider R."/>
            <person name="Smith A.J."/>
            <person name="Vanacova S."/>
            <person name="Villalvazo M."/>
            <person name="Haas B.J."/>
            <person name="Pertea M."/>
            <person name="Feldblyum T.V."/>
            <person name="Utterback T.R."/>
            <person name="Shu C.L."/>
            <person name="Osoegawa K."/>
            <person name="de Jong P.J."/>
            <person name="Hrdy I."/>
            <person name="Horvathova L."/>
            <person name="Zubacova Z."/>
            <person name="Dolezal P."/>
            <person name="Malik S.B."/>
            <person name="Logsdon J.M. Jr."/>
            <person name="Henze K."/>
            <person name="Gupta A."/>
            <person name="Wang C.C."/>
            <person name="Dunne R.L."/>
            <person name="Upcroft J.A."/>
            <person name="Upcroft P."/>
            <person name="White O."/>
            <person name="Salzberg S.L."/>
            <person name="Tang P."/>
            <person name="Chiu C.-H."/>
            <person name="Lee Y.-S."/>
            <person name="Embley T.M."/>
            <person name="Coombs G.H."/>
            <person name="Mottram J.C."/>
            <person name="Tachezy J."/>
            <person name="Fraser-Liggett C.M."/>
            <person name="Johnson P.J."/>
        </authorList>
    </citation>
    <scope>NUCLEOTIDE SEQUENCE [LARGE SCALE GENOMIC DNA]</scope>
    <source>
        <strain evidence="3">G3</strain>
    </source>
</reference>
<keyword evidence="1" id="KW-0472">Membrane</keyword>
<keyword evidence="1" id="KW-0812">Transmembrane</keyword>
<dbReference type="VEuPathDB" id="TrichDB:TVAG_354430"/>
<accession>A2F9D3</accession>
<sequence length="270" mass="31388">MGPLIHGCIGGLLLIIYISFRIHSCCSTIQEENEVMVVKSLENQKQMGKSHDIGFLAEAKSKYMHLSDLYEIDNQNASNCGEIIYSKLESNDIVDVSYCTWQEDGDRQPLKGEKVIYTCIPVIDLDRTMDNTLNTAYNAYLSRFCESEANRFVKLRYKPPQNFVYRAIAGNSFAFKYFTTIPYRIFYEILFFFGFNGISDFFWSYKAKRYIFYSQKKIGHEASSYRARYGERDLNPIINHEGGEISENYNSSKDENSMKMSLLNPYNENY</sequence>
<proteinExistence type="predicted"/>
<evidence type="ECO:0000256" key="2">
    <source>
        <dbReference type="SAM" id="SignalP"/>
    </source>
</evidence>
<organism evidence="3 4">
    <name type="scientific">Trichomonas vaginalis (strain ATCC PRA-98 / G3)</name>
    <dbReference type="NCBI Taxonomy" id="412133"/>
    <lineage>
        <taxon>Eukaryota</taxon>
        <taxon>Metamonada</taxon>
        <taxon>Parabasalia</taxon>
        <taxon>Trichomonadida</taxon>
        <taxon>Trichomonadidae</taxon>
        <taxon>Trichomonas</taxon>
    </lineage>
</organism>
<protein>
    <submittedName>
        <fullName evidence="3">Uncharacterized protein</fullName>
    </submittedName>
</protein>
<dbReference type="VEuPathDB" id="TrichDB:TVAGG3_0664480"/>
<dbReference type="EMBL" id="DS113673">
    <property type="protein sequence ID" value="EAX98505.1"/>
    <property type="molecule type" value="Genomic_DNA"/>
</dbReference>
<evidence type="ECO:0000313" key="4">
    <source>
        <dbReference type="Proteomes" id="UP000001542"/>
    </source>
</evidence>